<dbReference type="InterPro" id="IPR007296">
    <property type="entry name" value="DUF403"/>
</dbReference>
<dbReference type="PANTHER" id="PTHR34595:SF2">
    <property type="entry name" value="BLR2978 PROTEIN"/>
    <property type="match status" value="1"/>
</dbReference>
<feature type="domain" description="Circularly permuted ATP-grasp type 2" evidence="2">
    <location>
        <begin position="93"/>
        <end position="359"/>
    </location>
</feature>
<accession>A0ABX0V1U2</accession>
<organism evidence="3 4">
    <name type="scientific">Pseudochelatococcus lubricantis</name>
    <dbReference type="NCBI Taxonomy" id="1538102"/>
    <lineage>
        <taxon>Bacteria</taxon>
        <taxon>Pseudomonadati</taxon>
        <taxon>Pseudomonadota</taxon>
        <taxon>Alphaproteobacteria</taxon>
        <taxon>Hyphomicrobiales</taxon>
        <taxon>Chelatococcaceae</taxon>
        <taxon>Pseudochelatococcus</taxon>
    </lineage>
</organism>
<gene>
    <name evidence="3" type="ORF">FHS82_002122</name>
</gene>
<protein>
    <submittedName>
        <fullName evidence="3">Circularly permuted ATP-grasp superfamily protein/putative alpha-E superfamily protein</fullName>
    </submittedName>
</protein>
<dbReference type="EMBL" id="JAASQI010000004">
    <property type="protein sequence ID" value="NIJ58280.1"/>
    <property type="molecule type" value="Genomic_DNA"/>
</dbReference>
<evidence type="ECO:0000313" key="3">
    <source>
        <dbReference type="EMBL" id="NIJ58280.1"/>
    </source>
</evidence>
<evidence type="ECO:0000313" key="4">
    <source>
        <dbReference type="Proteomes" id="UP001429580"/>
    </source>
</evidence>
<comment type="caution">
    <text evidence="3">The sequence shown here is derived from an EMBL/GenBank/DDBJ whole genome shotgun (WGS) entry which is preliminary data.</text>
</comment>
<keyword evidence="4" id="KW-1185">Reference proteome</keyword>
<dbReference type="RefSeq" id="WP_166952153.1">
    <property type="nucleotide sequence ID" value="NZ_JAASQI010000004.1"/>
</dbReference>
<dbReference type="InterPro" id="IPR051680">
    <property type="entry name" value="ATP-dep_Glu-Cys_Ligase-2"/>
</dbReference>
<feature type="domain" description="DUF403" evidence="1">
    <location>
        <begin position="455"/>
        <end position="735"/>
    </location>
</feature>
<name>A0ABX0V1U2_9HYPH</name>
<dbReference type="Pfam" id="PF04168">
    <property type="entry name" value="Alpha-E"/>
    <property type="match status" value="1"/>
</dbReference>
<evidence type="ECO:0000259" key="1">
    <source>
        <dbReference type="Pfam" id="PF04168"/>
    </source>
</evidence>
<evidence type="ECO:0000259" key="2">
    <source>
        <dbReference type="Pfam" id="PF14403"/>
    </source>
</evidence>
<dbReference type="SUPFAM" id="SSF56059">
    <property type="entry name" value="Glutathione synthetase ATP-binding domain-like"/>
    <property type="match status" value="1"/>
</dbReference>
<dbReference type="Gene3D" id="3.40.50.11290">
    <property type="match status" value="1"/>
</dbReference>
<proteinExistence type="predicted"/>
<reference evidence="3 4" key="1">
    <citation type="submission" date="2020-03" db="EMBL/GenBank/DDBJ databases">
        <title>Genomic Encyclopedia of Type Strains, Phase IV (KMG-IV): sequencing the most valuable type-strain genomes for metagenomic binning, comparative biology and taxonomic classification.</title>
        <authorList>
            <person name="Goeker M."/>
        </authorList>
    </citation>
    <scope>NUCLEOTIDE SEQUENCE [LARGE SCALE GENOMIC DNA]</scope>
    <source>
        <strain evidence="3 4">DSM 103870</strain>
    </source>
</reference>
<sequence length="736" mass="80395">MTDALTDPSPEPLAGLLRHYRPEPGVPDEMLDGRGEVRPIWRDFLSRIARMSAQERAQRMERGDLYVRETGMFHRQYGAEGSVERDWPLSHFPVLVDEAEWEHVARGLKQRADLLEAVLADLYDGNRLVAEGLLPPTLVARNPEWLRPLAGVRPRSGHYLHFVAFDLGRGADGAWRVLADRTQAPSGAGFVLETRIATAHVFSDIYTRAPVHRLAGFFRAFREALQAQRGNDGGRIAILTPGRHNETYFEHAYIARYLGFLLVEGEDLAVRDGRVMVRTISGLQPVSVLWRRIDADWTDPLELNDASRIGVPGLVSTVRRGGVTMVNALGSGAVEMPGFSALLPRICETLRGEPLLLASTLEHETAALSTTPAFVDGRLRPRRLGLRMFLARTEEGWAVMPGGFARIGASGDPAALAMQRGGAAADVWVMSRGTADRQTLLASATVGAQRTTPYLPSRAAENLFWLGRYVERAEFVIRLLRAWHVRLVETGLPESALLRHLAAFLRIYGAPPDGGIPQGLSAAVGSALAAAGQVRERFSVDGWMALNDLDRTLRKAVPRAEPGADAARMTGVLLRKINGFSGLVHENMYQSMGWRFLSMGRALERALAMVDALAWFAEPAAPEGALDVLVEIGDSVMSHRRRFAVATNRDTVIDLLALDPLNPRAVLFQLRQLDAHIDALPGSGPDAPLTALERAVVRLCADVATAGTDELDSAQLADVAARIRALSDLLAAAYLG</sequence>
<dbReference type="PANTHER" id="PTHR34595">
    <property type="entry name" value="BLR5612 PROTEIN"/>
    <property type="match status" value="1"/>
</dbReference>
<dbReference type="Pfam" id="PF14403">
    <property type="entry name" value="CP_ATPgrasp_2"/>
    <property type="match status" value="1"/>
</dbReference>
<dbReference type="Proteomes" id="UP001429580">
    <property type="component" value="Unassembled WGS sequence"/>
</dbReference>
<dbReference type="InterPro" id="IPR025841">
    <property type="entry name" value="CP_ATPgrasp_2"/>
</dbReference>